<dbReference type="CDD" id="cd10747">
    <property type="entry name" value="DnaJ_C"/>
    <property type="match status" value="1"/>
</dbReference>
<dbReference type="PANTHER" id="PTHR43096:SF52">
    <property type="entry name" value="DNAJ HOMOLOG 1, MITOCHONDRIAL-RELATED"/>
    <property type="match status" value="1"/>
</dbReference>
<feature type="domain" description="J" evidence="2">
    <location>
        <begin position="5"/>
        <end position="70"/>
    </location>
</feature>
<comment type="caution">
    <text evidence="3">The sequence shown here is derived from an EMBL/GenBank/DDBJ whole genome shotgun (WGS) entry which is preliminary data.</text>
</comment>
<accession>A0ABS1C4M1</accession>
<organism evidence="3 4">
    <name type="scientific">Adhaeribacter terrigena</name>
    <dbReference type="NCBI Taxonomy" id="2793070"/>
    <lineage>
        <taxon>Bacteria</taxon>
        <taxon>Pseudomonadati</taxon>
        <taxon>Bacteroidota</taxon>
        <taxon>Cytophagia</taxon>
        <taxon>Cytophagales</taxon>
        <taxon>Hymenobacteraceae</taxon>
        <taxon>Adhaeribacter</taxon>
    </lineage>
</organism>
<dbReference type="PROSITE" id="PS50076">
    <property type="entry name" value="DNAJ_2"/>
    <property type="match status" value="1"/>
</dbReference>
<dbReference type="InterPro" id="IPR036869">
    <property type="entry name" value="J_dom_sf"/>
</dbReference>
<dbReference type="PRINTS" id="PR00625">
    <property type="entry name" value="JDOMAIN"/>
</dbReference>
<evidence type="ECO:0000256" key="1">
    <source>
        <dbReference type="ARBA" id="ARBA00023186"/>
    </source>
</evidence>
<keyword evidence="1" id="KW-0143">Chaperone</keyword>
<reference evidence="3 4" key="1">
    <citation type="submission" date="2020-12" db="EMBL/GenBank/DDBJ databases">
        <title>Bacterial novel species Adhaeribacter sp. BT258 isolated from soil.</title>
        <authorList>
            <person name="Jung H.-Y."/>
        </authorList>
    </citation>
    <scope>NUCLEOTIDE SEQUENCE [LARGE SCALE GENOMIC DNA]</scope>
    <source>
        <strain evidence="3 4">BT258</strain>
    </source>
</reference>
<keyword evidence="4" id="KW-1185">Reference proteome</keyword>
<dbReference type="PROSITE" id="PS00636">
    <property type="entry name" value="DNAJ_1"/>
    <property type="match status" value="1"/>
</dbReference>
<dbReference type="Gene3D" id="2.60.260.20">
    <property type="entry name" value="Urease metallochaperone UreE, N-terminal domain"/>
    <property type="match status" value="2"/>
</dbReference>
<dbReference type="SMART" id="SM00271">
    <property type="entry name" value="DnaJ"/>
    <property type="match status" value="1"/>
</dbReference>
<evidence type="ECO:0000313" key="4">
    <source>
        <dbReference type="Proteomes" id="UP000644147"/>
    </source>
</evidence>
<dbReference type="Pfam" id="PF01556">
    <property type="entry name" value="DnaJ_C"/>
    <property type="match status" value="1"/>
</dbReference>
<evidence type="ECO:0000259" key="2">
    <source>
        <dbReference type="PROSITE" id="PS50076"/>
    </source>
</evidence>
<dbReference type="Proteomes" id="UP000644147">
    <property type="component" value="Unassembled WGS sequence"/>
</dbReference>
<protein>
    <submittedName>
        <fullName evidence="3">J domain-containing protein</fullName>
    </submittedName>
</protein>
<dbReference type="Pfam" id="PF00226">
    <property type="entry name" value="DnaJ"/>
    <property type="match status" value="1"/>
</dbReference>
<dbReference type="RefSeq" id="WP_200507172.1">
    <property type="nucleotide sequence ID" value="NZ_JAEHFX010000008.1"/>
</dbReference>
<name>A0ABS1C4M1_9BACT</name>
<proteinExistence type="predicted"/>
<dbReference type="PANTHER" id="PTHR43096">
    <property type="entry name" value="DNAJ HOMOLOG 1, MITOCHONDRIAL-RELATED"/>
    <property type="match status" value="1"/>
</dbReference>
<sequence length="309" mass="34244">MEYKDYYKILEVSKTATKDEIRKSYKKLARKYHPDVNPNNKEAEEKFKAVSEAYEVLSDEEKRKKYDQLGADWKRYEQAGGGPGGFDWSQYAGAGGPGGGRYTHFEGDFGGTDFSDFFSSIFGGMGGGQARGGRRSSMAFKGQDFTAELQMPLEEAYRGGSKTLTVNGRNLRINIKPGVADGQTIRLKGQGGPGMNGAENGDLYITFRIAPDPKYTRKGNDLYVDAPVSVYKAALGGEEVVDTLGGKIRIKIQPETQNGKMLRLKGKGFPVYNHPGQHGDLYIKTVLHLPEKLTDKEKELFRQLAELRA</sequence>
<dbReference type="CDD" id="cd06257">
    <property type="entry name" value="DnaJ"/>
    <property type="match status" value="1"/>
</dbReference>
<dbReference type="InterPro" id="IPR002939">
    <property type="entry name" value="DnaJ_C"/>
</dbReference>
<dbReference type="SUPFAM" id="SSF49493">
    <property type="entry name" value="HSP40/DnaJ peptide-binding domain"/>
    <property type="match status" value="2"/>
</dbReference>
<dbReference type="InterPro" id="IPR018253">
    <property type="entry name" value="DnaJ_domain_CS"/>
</dbReference>
<dbReference type="Gene3D" id="1.10.287.110">
    <property type="entry name" value="DnaJ domain"/>
    <property type="match status" value="1"/>
</dbReference>
<dbReference type="SUPFAM" id="SSF46565">
    <property type="entry name" value="Chaperone J-domain"/>
    <property type="match status" value="1"/>
</dbReference>
<evidence type="ECO:0000313" key="3">
    <source>
        <dbReference type="EMBL" id="MBK0404334.1"/>
    </source>
</evidence>
<dbReference type="InterPro" id="IPR001623">
    <property type="entry name" value="DnaJ_domain"/>
</dbReference>
<dbReference type="InterPro" id="IPR008971">
    <property type="entry name" value="HSP40/DnaJ_pept-bd"/>
</dbReference>
<dbReference type="EMBL" id="JAEHFX010000008">
    <property type="protein sequence ID" value="MBK0404334.1"/>
    <property type="molecule type" value="Genomic_DNA"/>
</dbReference>
<gene>
    <name evidence="3" type="ORF">I5M27_15155</name>
</gene>